<dbReference type="Gene3D" id="3.30.420.10">
    <property type="entry name" value="Ribonuclease H-like superfamily/Ribonuclease H"/>
    <property type="match status" value="1"/>
</dbReference>
<keyword evidence="4" id="KW-0548">Nucleotidyltransferase</keyword>
<dbReference type="InterPro" id="IPR042087">
    <property type="entry name" value="DNA_pol_B_thumb"/>
</dbReference>
<dbReference type="InterPro" id="IPR006172">
    <property type="entry name" value="DNA-dir_DNA_pol_B"/>
</dbReference>
<proteinExistence type="inferred from homology"/>
<accession>A0A2I6UGB2</accession>
<dbReference type="GO" id="GO:0004518">
    <property type="term" value="F:nuclease activity"/>
    <property type="evidence" value="ECO:0007669"/>
    <property type="project" value="UniProtKB-KW"/>
</dbReference>
<evidence type="ECO:0000256" key="6">
    <source>
        <dbReference type="ARBA" id="ARBA00022722"/>
    </source>
</evidence>
<dbReference type="RefSeq" id="YP_009639383.1">
    <property type="nucleotide sequence ID" value="NC_042349.1"/>
</dbReference>
<dbReference type="GeneID" id="40236175"/>
<dbReference type="SUPFAM" id="SSF53098">
    <property type="entry name" value="Ribonuclease H-like"/>
    <property type="match status" value="1"/>
</dbReference>
<dbReference type="EC" id="2.7.7.7" evidence="2"/>
<evidence type="ECO:0000313" key="14">
    <source>
        <dbReference type="EMBL" id="AUO78956.1"/>
    </source>
</evidence>
<dbReference type="PANTHER" id="PTHR10322:SF23">
    <property type="entry name" value="DNA POLYMERASE DELTA CATALYTIC SUBUNIT"/>
    <property type="match status" value="1"/>
</dbReference>
<evidence type="ECO:0000256" key="11">
    <source>
        <dbReference type="ARBA" id="ARBA00049244"/>
    </source>
</evidence>
<evidence type="ECO:0000256" key="9">
    <source>
        <dbReference type="ARBA" id="ARBA00023109"/>
    </source>
</evidence>
<keyword evidence="10" id="KW-0238">DNA-binding</keyword>
<dbReference type="InterPro" id="IPR050240">
    <property type="entry name" value="DNA_pol_type-B"/>
</dbReference>
<evidence type="ECO:0000259" key="13">
    <source>
        <dbReference type="Pfam" id="PF03104"/>
    </source>
</evidence>
<keyword evidence="8" id="KW-0239">DNA-directed DNA polymerase</keyword>
<dbReference type="Pfam" id="PF00136">
    <property type="entry name" value="DNA_pol_B"/>
    <property type="match status" value="1"/>
</dbReference>
<evidence type="ECO:0000256" key="3">
    <source>
        <dbReference type="ARBA" id="ARBA00022679"/>
    </source>
</evidence>
<evidence type="ECO:0000256" key="10">
    <source>
        <dbReference type="ARBA" id="ARBA00023125"/>
    </source>
</evidence>
<dbReference type="InterPro" id="IPR006133">
    <property type="entry name" value="DNA-dir_DNA_pol_B_exonuc"/>
</dbReference>
<organism evidence="14 15">
    <name type="scientific">Salinibacter phage M8CC-19</name>
    <dbReference type="NCBI Taxonomy" id="2681613"/>
    <lineage>
        <taxon>Viruses</taxon>
        <taxon>Duplodnaviria</taxon>
        <taxon>Heunggongvirae</taxon>
        <taxon>Uroviricota</taxon>
        <taxon>Caudoviricetes</taxon>
        <taxon>Kryptosalinivirus</taxon>
        <taxon>Kryptosalinivirus M8CC19</taxon>
    </lineage>
</organism>
<evidence type="ECO:0000256" key="5">
    <source>
        <dbReference type="ARBA" id="ARBA00022705"/>
    </source>
</evidence>
<dbReference type="Pfam" id="PF03104">
    <property type="entry name" value="DNA_pol_B_exo1"/>
    <property type="match status" value="1"/>
</dbReference>
<dbReference type="GO" id="GO:0006260">
    <property type="term" value="P:DNA replication"/>
    <property type="evidence" value="ECO:0007669"/>
    <property type="project" value="UniProtKB-KW"/>
</dbReference>
<keyword evidence="6" id="KW-0540">Nuclease</keyword>
<dbReference type="InterPro" id="IPR023211">
    <property type="entry name" value="DNA_pol_palm_dom_sf"/>
</dbReference>
<evidence type="ECO:0000256" key="4">
    <source>
        <dbReference type="ARBA" id="ARBA00022695"/>
    </source>
</evidence>
<evidence type="ECO:0000313" key="15">
    <source>
        <dbReference type="Proteomes" id="UP000241693"/>
    </source>
</evidence>
<dbReference type="GO" id="GO:0016787">
    <property type="term" value="F:hydrolase activity"/>
    <property type="evidence" value="ECO:0007669"/>
    <property type="project" value="UniProtKB-KW"/>
</dbReference>
<dbReference type="Gene3D" id="3.90.1600.10">
    <property type="entry name" value="Palm domain of DNA polymerase"/>
    <property type="match status" value="1"/>
</dbReference>
<dbReference type="SUPFAM" id="SSF56672">
    <property type="entry name" value="DNA/RNA polymerases"/>
    <property type="match status" value="1"/>
</dbReference>
<dbReference type="InterPro" id="IPR036397">
    <property type="entry name" value="RNaseH_sf"/>
</dbReference>
<keyword evidence="3" id="KW-0808">Transferase</keyword>
<sequence length="801" mass="92582">MKDIKLFGEGRTERIVAVSVDFDKGEDTKATLWRRLQDGTLVTETRDFYPYIFTHGANYANRIRRSVARDGVWDQPLAGDHFYNHIIAFETIDDYFGAYSALKHYGEGSGLPDDVYVIGDLNQQYLIQSGETLFAGMEFKDIHRMQLDIETYAPNGFPNPKKRGNPVIMVSLTDNDGFEYLLSLDEYDGDEEAMLRDLMVVIQDVDPDVIEGHNIFDFDLRYLETRSEIHDVAFEIGRGGDVPRSYESKKRAAERYLDYRAFDIRGRHVMDTMFAAYDWDVYARALPAYNLKDVAKFFGVAPEGRTYVPGEEISDYWEDPEKRETLKAYAMDDVYETRAIAEHLCGSNFYTTQMLPLPYDKVARLGTGSKIESLFVREYLRNRQSLPKPQPKEQFEGGYTEIFLRGVYQPAVNADVSSLYPSIMLNFDCIPESDTLGIFKDLLNGLFDLRFEWKDAMKDAAKRGDDREESKYDGMQAAAKILINSFYGYLSYAYGLFNDYEQGSRVTRIGRRILKIMIAWLEENEGTVIEADTDGVWFVPPEEIREDKDGIRTYIQEMSDTLPQGIDLDMDAYLKAFISYKKKNYAKVKEDGSLAFKGGAMMSRQYEEFGIEYVQEGFRLLGEYDVQGLHDLYVETTNAIIERDLPVEKMAKTETLKETPEEYEEAVELGHGNGGHHKYARYELAKKRAEETGRWWSTGESVSYYIAGDKPKSRVRSYKDAKLVDNYEGDANLAYYVGKRMRAFNKKFKPFFTGEDFERIFPKRNKAIPIEREDVSDIRPLNRRIREPDFDRKKLLGEIDR</sequence>
<feature type="domain" description="DNA-directed DNA polymerase family B multifunctional" evidence="12">
    <location>
        <begin position="433"/>
        <end position="738"/>
    </location>
</feature>
<name>A0A2I6UGB2_9CAUD</name>
<comment type="catalytic activity">
    <reaction evidence="11">
        <text>DNA(n) + a 2'-deoxyribonucleoside 5'-triphosphate = DNA(n+1) + diphosphate</text>
        <dbReference type="Rhea" id="RHEA:22508"/>
        <dbReference type="Rhea" id="RHEA-COMP:17339"/>
        <dbReference type="Rhea" id="RHEA-COMP:17340"/>
        <dbReference type="ChEBI" id="CHEBI:33019"/>
        <dbReference type="ChEBI" id="CHEBI:61560"/>
        <dbReference type="ChEBI" id="CHEBI:173112"/>
        <dbReference type="EC" id="2.7.7.7"/>
    </reaction>
</comment>
<evidence type="ECO:0000256" key="1">
    <source>
        <dbReference type="ARBA" id="ARBA00005755"/>
    </source>
</evidence>
<feature type="domain" description="DNA-directed DNA polymerase family B exonuclease" evidence="13">
    <location>
        <begin position="141"/>
        <end position="293"/>
    </location>
</feature>
<dbReference type="Proteomes" id="UP000241693">
    <property type="component" value="Segment"/>
</dbReference>
<dbReference type="GO" id="GO:0039693">
    <property type="term" value="P:viral DNA genome replication"/>
    <property type="evidence" value="ECO:0007669"/>
    <property type="project" value="UniProtKB-KW"/>
</dbReference>
<dbReference type="GO" id="GO:0000166">
    <property type="term" value="F:nucleotide binding"/>
    <property type="evidence" value="ECO:0007669"/>
    <property type="project" value="InterPro"/>
</dbReference>
<evidence type="ECO:0000256" key="2">
    <source>
        <dbReference type="ARBA" id="ARBA00012417"/>
    </source>
</evidence>
<dbReference type="EMBL" id="MF580956">
    <property type="protein sequence ID" value="AUO78956.1"/>
    <property type="molecule type" value="Genomic_DNA"/>
</dbReference>
<dbReference type="InterPro" id="IPR012337">
    <property type="entry name" value="RNaseH-like_sf"/>
</dbReference>
<dbReference type="GO" id="GO:0003677">
    <property type="term" value="F:DNA binding"/>
    <property type="evidence" value="ECO:0007669"/>
    <property type="project" value="UniProtKB-KW"/>
</dbReference>
<dbReference type="Gene3D" id="1.10.132.60">
    <property type="entry name" value="DNA polymerase family B, C-terminal domain"/>
    <property type="match status" value="1"/>
</dbReference>
<evidence type="ECO:0000256" key="8">
    <source>
        <dbReference type="ARBA" id="ARBA00022932"/>
    </source>
</evidence>
<dbReference type="InterPro" id="IPR006134">
    <property type="entry name" value="DNA-dir_DNA_pol_B_multi_dom"/>
</dbReference>
<keyword evidence="5" id="KW-0235">DNA replication</keyword>
<keyword evidence="15" id="KW-1185">Reference proteome</keyword>
<reference evidence="14 15" key="1">
    <citation type="submission" date="2017-07" db="EMBL/GenBank/DDBJ databases">
        <title>Characterization of ecologically diverse viruses infecting co-occurring strains of cosmopolitan hyperhalophilic Bacteroidetes.</title>
        <authorList>
            <person name="Villamor J."/>
            <person name="Ramos-Barbero M.D."/>
            <person name="Gonzalez-Torres P."/>
            <person name="Gabaldon T."/>
            <person name="Rollesso-Mora R."/>
            <person name="Meseguer I."/>
            <person name="Martinez-Garcia M."/>
            <person name="Santos F."/>
            <person name="Anton J."/>
        </authorList>
    </citation>
    <scope>NUCLEOTIDE SEQUENCE [LARGE SCALE GENOMIC DNA]</scope>
</reference>
<dbReference type="InterPro" id="IPR043502">
    <property type="entry name" value="DNA/RNA_pol_sf"/>
</dbReference>
<keyword evidence="9" id="KW-1194">Viral DNA replication</keyword>
<dbReference type="PRINTS" id="PR00106">
    <property type="entry name" value="DNAPOLB"/>
</dbReference>
<dbReference type="GO" id="GO:0003887">
    <property type="term" value="F:DNA-directed DNA polymerase activity"/>
    <property type="evidence" value="ECO:0007669"/>
    <property type="project" value="UniProtKB-KW"/>
</dbReference>
<protein>
    <recommendedName>
        <fullName evidence="2">DNA-directed DNA polymerase</fullName>
        <ecNumber evidence="2">2.7.7.7</ecNumber>
    </recommendedName>
</protein>
<comment type="similarity">
    <text evidence="1">Belongs to the DNA polymerase type-B family.</text>
</comment>
<dbReference type="SMART" id="SM00486">
    <property type="entry name" value="POLBc"/>
    <property type="match status" value="1"/>
</dbReference>
<evidence type="ECO:0000259" key="12">
    <source>
        <dbReference type="Pfam" id="PF00136"/>
    </source>
</evidence>
<dbReference type="KEGG" id="vg:40236175"/>
<keyword evidence="7" id="KW-0378">Hydrolase</keyword>
<dbReference type="PANTHER" id="PTHR10322">
    <property type="entry name" value="DNA POLYMERASE CATALYTIC SUBUNIT"/>
    <property type="match status" value="1"/>
</dbReference>
<evidence type="ECO:0000256" key="7">
    <source>
        <dbReference type="ARBA" id="ARBA00022801"/>
    </source>
</evidence>